<keyword evidence="2 6" id="KW-1003">Cell membrane</keyword>
<keyword evidence="5 6" id="KW-0472">Membrane</keyword>
<dbReference type="Pfam" id="PF09335">
    <property type="entry name" value="VTT_dom"/>
    <property type="match status" value="1"/>
</dbReference>
<dbReference type="STRING" id="1798657.A2648_01905"/>
<dbReference type="PANTHER" id="PTHR12677">
    <property type="entry name" value="GOLGI APPARATUS MEMBRANE PROTEIN TVP38-RELATED"/>
    <property type="match status" value="1"/>
</dbReference>
<dbReference type="InterPro" id="IPR032816">
    <property type="entry name" value="VTT_dom"/>
</dbReference>
<keyword evidence="4 6" id="KW-1133">Transmembrane helix</keyword>
<gene>
    <name evidence="8" type="ORF">A2648_01905</name>
</gene>
<feature type="transmembrane region" description="Helical" evidence="6">
    <location>
        <begin position="7"/>
        <end position="27"/>
    </location>
</feature>
<dbReference type="Proteomes" id="UP000178841">
    <property type="component" value="Unassembled WGS sequence"/>
</dbReference>
<dbReference type="GO" id="GO:0005886">
    <property type="term" value="C:plasma membrane"/>
    <property type="evidence" value="ECO:0007669"/>
    <property type="project" value="UniProtKB-SubCell"/>
</dbReference>
<feature type="transmembrane region" description="Helical" evidence="6">
    <location>
        <begin position="47"/>
        <end position="71"/>
    </location>
</feature>
<sequence>MRNKSIYETVTISSFIAIALFIVVSFLVNDNKEIVSSFVSAGGWLSISIYIFFAVLAIVVPFVTNIFLIPIGTATWGPIMTGFLNILGWTLGSMIAFWVARKFGERLHARFPRLFEFPMVEKIIGTEYQILTLVFIRLSFPVDIVSYAVGFFTKIKFPVYMLATVIGITPFAFFYAYASEFSISTIISFIGGALVLFCIFVFVRLIWIRKRGI</sequence>
<feature type="transmembrane region" description="Helical" evidence="6">
    <location>
        <begin position="128"/>
        <end position="152"/>
    </location>
</feature>
<proteinExistence type="inferred from homology"/>
<feature type="transmembrane region" description="Helical" evidence="6">
    <location>
        <begin position="83"/>
        <end position="100"/>
    </location>
</feature>
<accession>A0A1G2CQM6</accession>
<feature type="transmembrane region" description="Helical" evidence="6">
    <location>
        <begin position="159"/>
        <end position="177"/>
    </location>
</feature>
<name>A0A1G2CQM6_9BACT</name>
<comment type="similarity">
    <text evidence="6">Belongs to the TVP38/TMEM64 family.</text>
</comment>
<dbReference type="AlphaFoldDB" id="A0A1G2CQM6"/>
<evidence type="ECO:0000256" key="1">
    <source>
        <dbReference type="ARBA" id="ARBA00004651"/>
    </source>
</evidence>
<evidence type="ECO:0000259" key="7">
    <source>
        <dbReference type="Pfam" id="PF09335"/>
    </source>
</evidence>
<feature type="domain" description="VTT" evidence="7">
    <location>
        <begin position="66"/>
        <end position="179"/>
    </location>
</feature>
<evidence type="ECO:0000256" key="6">
    <source>
        <dbReference type="RuleBase" id="RU366058"/>
    </source>
</evidence>
<organism evidence="8 9">
    <name type="scientific">Candidatus Lloydbacteria bacterium RIFCSPHIGHO2_01_FULL_41_20</name>
    <dbReference type="NCBI Taxonomy" id="1798657"/>
    <lineage>
        <taxon>Bacteria</taxon>
        <taxon>Candidatus Lloydiibacteriota</taxon>
    </lineage>
</organism>
<comment type="caution">
    <text evidence="8">The sequence shown here is derived from an EMBL/GenBank/DDBJ whole genome shotgun (WGS) entry which is preliminary data.</text>
</comment>
<evidence type="ECO:0000313" key="8">
    <source>
        <dbReference type="EMBL" id="OGZ03689.1"/>
    </source>
</evidence>
<keyword evidence="3 6" id="KW-0812">Transmembrane</keyword>
<evidence type="ECO:0000256" key="4">
    <source>
        <dbReference type="ARBA" id="ARBA00022989"/>
    </source>
</evidence>
<dbReference type="EMBL" id="MHLH01000015">
    <property type="protein sequence ID" value="OGZ03689.1"/>
    <property type="molecule type" value="Genomic_DNA"/>
</dbReference>
<protein>
    <recommendedName>
        <fullName evidence="6">TVP38/TMEM64 family membrane protein</fullName>
    </recommendedName>
</protein>
<reference evidence="8 9" key="1">
    <citation type="journal article" date="2016" name="Nat. Commun.">
        <title>Thousands of microbial genomes shed light on interconnected biogeochemical processes in an aquifer system.</title>
        <authorList>
            <person name="Anantharaman K."/>
            <person name="Brown C.T."/>
            <person name="Hug L.A."/>
            <person name="Sharon I."/>
            <person name="Castelle C.J."/>
            <person name="Probst A.J."/>
            <person name="Thomas B.C."/>
            <person name="Singh A."/>
            <person name="Wilkins M.J."/>
            <person name="Karaoz U."/>
            <person name="Brodie E.L."/>
            <person name="Williams K.H."/>
            <person name="Hubbard S.S."/>
            <person name="Banfield J.F."/>
        </authorList>
    </citation>
    <scope>NUCLEOTIDE SEQUENCE [LARGE SCALE GENOMIC DNA]</scope>
</reference>
<evidence type="ECO:0000256" key="2">
    <source>
        <dbReference type="ARBA" id="ARBA00022475"/>
    </source>
</evidence>
<comment type="subcellular location">
    <subcellularLocation>
        <location evidence="1 6">Cell membrane</location>
        <topology evidence="1 6">Multi-pass membrane protein</topology>
    </subcellularLocation>
</comment>
<evidence type="ECO:0000256" key="3">
    <source>
        <dbReference type="ARBA" id="ARBA00022692"/>
    </source>
</evidence>
<feature type="transmembrane region" description="Helical" evidence="6">
    <location>
        <begin position="183"/>
        <end position="207"/>
    </location>
</feature>
<dbReference type="PANTHER" id="PTHR12677:SF59">
    <property type="entry name" value="GOLGI APPARATUS MEMBRANE PROTEIN TVP38-RELATED"/>
    <property type="match status" value="1"/>
</dbReference>
<evidence type="ECO:0000256" key="5">
    <source>
        <dbReference type="ARBA" id="ARBA00023136"/>
    </source>
</evidence>
<evidence type="ECO:0000313" key="9">
    <source>
        <dbReference type="Proteomes" id="UP000178841"/>
    </source>
</evidence>
<dbReference type="InterPro" id="IPR015414">
    <property type="entry name" value="TMEM64"/>
</dbReference>